<evidence type="ECO:0000259" key="1">
    <source>
        <dbReference type="PROSITE" id="PS50965"/>
    </source>
</evidence>
<dbReference type="RefSeq" id="WP_097158108.1">
    <property type="nucleotide sequence ID" value="NZ_JBEPMQ010000002.1"/>
</dbReference>
<dbReference type="AlphaFoldDB" id="A0A285CQ53"/>
<organism evidence="2 3">
    <name type="scientific">Bacillus oleivorans</name>
    <dbReference type="NCBI Taxonomy" id="1448271"/>
    <lineage>
        <taxon>Bacteria</taxon>
        <taxon>Bacillati</taxon>
        <taxon>Bacillota</taxon>
        <taxon>Bacilli</taxon>
        <taxon>Bacillales</taxon>
        <taxon>Bacillaceae</taxon>
        <taxon>Bacillus</taxon>
    </lineage>
</organism>
<dbReference type="Pfam" id="PF08378">
    <property type="entry name" value="NERD"/>
    <property type="match status" value="1"/>
</dbReference>
<sequence length="324" mass="38282">MFIKIREKSIKLIKEDALLALLPEFHKKRPEILRNSQKGWAGYRGEKELDYHLTFLPDTFTIIPDLRIPINDTFFQIDTLILCPYFTLIIESKNIFGSLYFEPDSNQVIRTFNQQDDGFPNPILQAKRQMKQFKRWISANFNKEIPCYYMVSIGSPRTIVKGPRSIFQYVQHAEHIPDKVESLLKNETNPYITPYLLKKISSLLLKENTPLEFDALNYYQLNKEDLMRGITCSKCNQAILQRTHKYWRCSSCDFYSNEIHIKYIENYLNLFNTITTKDCESLIGISSRFTIRRILLDMGLKPNKQRPPPIQKTPRRLIRRVLPF</sequence>
<evidence type="ECO:0000313" key="2">
    <source>
        <dbReference type="EMBL" id="SNX69677.1"/>
    </source>
</evidence>
<dbReference type="Proteomes" id="UP000219546">
    <property type="component" value="Unassembled WGS sequence"/>
</dbReference>
<protein>
    <submittedName>
        <fullName evidence="2">Nuclease-like protein</fullName>
    </submittedName>
</protein>
<proteinExistence type="predicted"/>
<evidence type="ECO:0000313" key="3">
    <source>
        <dbReference type="Proteomes" id="UP000219546"/>
    </source>
</evidence>
<dbReference type="PROSITE" id="PS50965">
    <property type="entry name" value="NERD"/>
    <property type="match status" value="1"/>
</dbReference>
<name>A0A285CQ53_9BACI</name>
<dbReference type="OrthoDB" id="569879at2"/>
<accession>A0A285CQ53</accession>
<dbReference type="InterPro" id="IPR011528">
    <property type="entry name" value="NERD"/>
</dbReference>
<dbReference type="EMBL" id="OAOP01000003">
    <property type="protein sequence ID" value="SNX69677.1"/>
    <property type="molecule type" value="Genomic_DNA"/>
</dbReference>
<keyword evidence="3" id="KW-1185">Reference proteome</keyword>
<reference evidence="2 3" key="1">
    <citation type="submission" date="2017-08" db="EMBL/GenBank/DDBJ databases">
        <authorList>
            <person name="de Groot N.N."/>
        </authorList>
    </citation>
    <scope>NUCLEOTIDE SEQUENCE [LARGE SCALE GENOMIC DNA]</scope>
    <source>
        <strain evidence="2 3">JC228</strain>
    </source>
</reference>
<gene>
    <name evidence="2" type="ORF">SAMN05877753_103174</name>
</gene>
<feature type="domain" description="NERD" evidence="1">
    <location>
        <begin position="41"/>
        <end position="156"/>
    </location>
</feature>